<protein>
    <submittedName>
        <fullName evidence="9">Rod shape-determining protein MreD</fullName>
    </submittedName>
</protein>
<keyword evidence="6 8" id="KW-1133">Transmembrane helix</keyword>
<name>A0A0R2M042_9LACO</name>
<keyword evidence="3" id="KW-1003">Cell membrane</keyword>
<feature type="transmembrane region" description="Helical" evidence="8">
    <location>
        <begin position="75"/>
        <end position="94"/>
    </location>
</feature>
<keyword evidence="4 8" id="KW-0812">Transmembrane</keyword>
<dbReference type="STRING" id="942150.IV64_GL001392"/>
<dbReference type="AlphaFoldDB" id="A0A0R2M042"/>
<proteinExistence type="inferred from homology"/>
<feature type="transmembrane region" description="Helical" evidence="8">
    <location>
        <begin position="106"/>
        <end position="128"/>
    </location>
</feature>
<evidence type="ECO:0000256" key="5">
    <source>
        <dbReference type="ARBA" id="ARBA00022960"/>
    </source>
</evidence>
<dbReference type="NCBIfam" id="TIGR03426">
    <property type="entry name" value="shape_MreD"/>
    <property type="match status" value="1"/>
</dbReference>
<gene>
    <name evidence="9" type="ORF">IV64_GL001392</name>
</gene>
<evidence type="ECO:0000256" key="1">
    <source>
        <dbReference type="ARBA" id="ARBA00004651"/>
    </source>
</evidence>
<evidence type="ECO:0000313" key="10">
    <source>
        <dbReference type="Proteomes" id="UP000051783"/>
    </source>
</evidence>
<evidence type="ECO:0000256" key="6">
    <source>
        <dbReference type="ARBA" id="ARBA00022989"/>
    </source>
</evidence>
<sequence>MRYSRLKIIFPIGLFIALFLDGSLSNVFAGHLFSYPYTSVLHLVLLWLIFAIFLDDRDDLAIGIWSTFVGLVFDWYYTGIIGVYMIALPLVVYLCRQIKPWLDLNFLTLLMVYIINLTIVEAFAYIWYSMGHVINSNLADFAVFTLGPTIAVNLAIFVIAYYPMRRLYLSVN</sequence>
<feature type="transmembrane region" description="Helical" evidence="8">
    <location>
        <begin position="140"/>
        <end position="162"/>
    </location>
</feature>
<reference evidence="9 10" key="1">
    <citation type="journal article" date="2015" name="Genome Announc.">
        <title>Expanding the biotechnology potential of lactobacilli through comparative genomics of 213 strains and associated genera.</title>
        <authorList>
            <person name="Sun Z."/>
            <person name="Harris H.M."/>
            <person name="McCann A."/>
            <person name="Guo C."/>
            <person name="Argimon S."/>
            <person name="Zhang W."/>
            <person name="Yang X."/>
            <person name="Jeffery I.B."/>
            <person name="Cooney J.C."/>
            <person name="Kagawa T.F."/>
            <person name="Liu W."/>
            <person name="Song Y."/>
            <person name="Salvetti E."/>
            <person name="Wrobel A."/>
            <person name="Rasinkangas P."/>
            <person name="Parkhill J."/>
            <person name="Rea M.C."/>
            <person name="O'Sullivan O."/>
            <person name="Ritari J."/>
            <person name="Douillard F.P."/>
            <person name="Paul Ross R."/>
            <person name="Yang R."/>
            <person name="Briner A.E."/>
            <person name="Felis G.E."/>
            <person name="de Vos W.M."/>
            <person name="Barrangou R."/>
            <person name="Klaenhammer T.R."/>
            <person name="Caufield P.W."/>
            <person name="Cui Y."/>
            <person name="Zhang H."/>
            <person name="O'Toole P.W."/>
        </authorList>
    </citation>
    <scope>NUCLEOTIDE SEQUENCE [LARGE SCALE GENOMIC DNA]</scope>
    <source>
        <strain evidence="9 10">LMG 26013</strain>
    </source>
</reference>
<organism evidence="9 10">
    <name type="scientific">Lactiplantibacillus xiangfangensis</name>
    <dbReference type="NCBI Taxonomy" id="942150"/>
    <lineage>
        <taxon>Bacteria</taxon>
        <taxon>Bacillati</taxon>
        <taxon>Bacillota</taxon>
        <taxon>Bacilli</taxon>
        <taxon>Lactobacillales</taxon>
        <taxon>Lactobacillaceae</taxon>
        <taxon>Lactiplantibacillus</taxon>
    </lineage>
</organism>
<evidence type="ECO:0000256" key="8">
    <source>
        <dbReference type="SAM" id="Phobius"/>
    </source>
</evidence>
<keyword evidence="5" id="KW-0133">Cell shape</keyword>
<dbReference type="OrthoDB" id="2148512at2"/>
<dbReference type="EMBL" id="JQCL01000103">
    <property type="protein sequence ID" value="KRO07471.1"/>
    <property type="molecule type" value="Genomic_DNA"/>
</dbReference>
<evidence type="ECO:0000256" key="4">
    <source>
        <dbReference type="ARBA" id="ARBA00022692"/>
    </source>
</evidence>
<dbReference type="Proteomes" id="UP000051783">
    <property type="component" value="Unassembled WGS sequence"/>
</dbReference>
<accession>A0A0R2M042</accession>
<keyword evidence="10" id="KW-1185">Reference proteome</keyword>
<evidence type="ECO:0000256" key="3">
    <source>
        <dbReference type="ARBA" id="ARBA00022475"/>
    </source>
</evidence>
<evidence type="ECO:0000256" key="7">
    <source>
        <dbReference type="ARBA" id="ARBA00023136"/>
    </source>
</evidence>
<dbReference type="RefSeq" id="WP_057707656.1">
    <property type="nucleotide sequence ID" value="NZ_JQCL01000103.1"/>
</dbReference>
<dbReference type="GO" id="GO:0008360">
    <property type="term" value="P:regulation of cell shape"/>
    <property type="evidence" value="ECO:0007669"/>
    <property type="project" value="UniProtKB-KW"/>
</dbReference>
<evidence type="ECO:0000313" key="9">
    <source>
        <dbReference type="EMBL" id="KRO07471.1"/>
    </source>
</evidence>
<comment type="caution">
    <text evidence="9">The sequence shown here is derived from an EMBL/GenBank/DDBJ whole genome shotgun (WGS) entry which is preliminary data.</text>
</comment>
<feature type="transmembrane region" description="Helical" evidence="8">
    <location>
        <begin position="35"/>
        <end position="54"/>
    </location>
</feature>
<evidence type="ECO:0000256" key="2">
    <source>
        <dbReference type="ARBA" id="ARBA00007776"/>
    </source>
</evidence>
<comment type="subcellular location">
    <subcellularLocation>
        <location evidence="1">Cell membrane</location>
        <topology evidence="1">Multi-pass membrane protein</topology>
    </subcellularLocation>
</comment>
<comment type="similarity">
    <text evidence="2">Belongs to the MreD family.</text>
</comment>
<dbReference type="InterPro" id="IPR007227">
    <property type="entry name" value="Cell_shape_determining_MreD"/>
</dbReference>
<dbReference type="Pfam" id="PF04093">
    <property type="entry name" value="MreD"/>
    <property type="match status" value="1"/>
</dbReference>
<keyword evidence="7 8" id="KW-0472">Membrane</keyword>
<dbReference type="PATRIC" id="fig|942150.3.peg.1434"/>
<dbReference type="GO" id="GO:0005886">
    <property type="term" value="C:plasma membrane"/>
    <property type="evidence" value="ECO:0007669"/>
    <property type="project" value="UniProtKB-SubCell"/>
</dbReference>